<evidence type="ECO:0000313" key="2">
    <source>
        <dbReference type="EMBL" id="GAX85623.1"/>
    </source>
</evidence>
<dbReference type="STRING" id="1157962.A0A250XRI7"/>
<dbReference type="AlphaFoldDB" id="A0A250XRI7"/>
<protein>
    <submittedName>
        <fullName evidence="2">Uncharacterized protein</fullName>
    </submittedName>
</protein>
<dbReference type="Proteomes" id="UP000232323">
    <property type="component" value="Unassembled WGS sequence"/>
</dbReference>
<accession>A0A250XRI7</accession>
<reference evidence="2 3" key="1">
    <citation type="submission" date="2017-08" db="EMBL/GenBank/DDBJ databases">
        <title>Acidophilic green algal genome provides insights into adaptation to an acidic environment.</title>
        <authorList>
            <person name="Hirooka S."/>
            <person name="Hirose Y."/>
            <person name="Kanesaki Y."/>
            <person name="Higuchi S."/>
            <person name="Fujiwara T."/>
            <person name="Onuma R."/>
            <person name="Era A."/>
            <person name="Ohbayashi R."/>
            <person name="Uzuka A."/>
            <person name="Nozaki H."/>
            <person name="Yoshikawa H."/>
            <person name="Miyagishima S.Y."/>
        </authorList>
    </citation>
    <scope>NUCLEOTIDE SEQUENCE [LARGE SCALE GENOMIC DNA]</scope>
    <source>
        <strain evidence="2 3">NIES-2499</strain>
    </source>
</reference>
<keyword evidence="3" id="KW-1185">Reference proteome</keyword>
<dbReference type="EMBL" id="BEGY01000181">
    <property type="protein sequence ID" value="GAX85623.1"/>
    <property type="molecule type" value="Genomic_DNA"/>
</dbReference>
<evidence type="ECO:0000313" key="3">
    <source>
        <dbReference type="Proteomes" id="UP000232323"/>
    </source>
</evidence>
<organism evidence="2 3">
    <name type="scientific">Chlamydomonas eustigma</name>
    <dbReference type="NCBI Taxonomy" id="1157962"/>
    <lineage>
        <taxon>Eukaryota</taxon>
        <taxon>Viridiplantae</taxon>
        <taxon>Chlorophyta</taxon>
        <taxon>core chlorophytes</taxon>
        <taxon>Chlorophyceae</taxon>
        <taxon>CS clade</taxon>
        <taxon>Chlamydomonadales</taxon>
        <taxon>Chlamydomonadaceae</taxon>
        <taxon>Chlamydomonas</taxon>
    </lineage>
</organism>
<dbReference type="OrthoDB" id="412876at2759"/>
<gene>
    <name evidence="2" type="ORF">CEUSTIGMA_g13038.t1</name>
</gene>
<feature type="region of interest" description="Disordered" evidence="1">
    <location>
        <begin position="212"/>
        <end position="329"/>
    </location>
</feature>
<dbReference type="InterPro" id="IPR029063">
    <property type="entry name" value="SAM-dependent_MTases_sf"/>
</dbReference>
<dbReference type="SUPFAM" id="SSF53335">
    <property type="entry name" value="S-adenosyl-L-methionine-dependent methyltransferases"/>
    <property type="match status" value="1"/>
</dbReference>
<dbReference type="Gene3D" id="2.70.160.11">
    <property type="entry name" value="Hnrnp arginine n-methyltransferase1"/>
    <property type="match status" value="1"/>
</dbReference>
<feature type="compositionally biased region" description="Low complexity" evidence="1">
    <location>
        <begin position="224"/>
        <end position="236"/>
    </location>
</feature>
<sequence length="468" mass="50402">MRLLAAVRQRVLQPGAIVVPASASLYCMGVEVLTRRCLDFDLSPINKFRWTEGYTPVQLANLPHRALTAPQLVSHISFSDHSHHQDTLSRLINSDTVTLTVIRQGVLNAVVFWFDLHMDPEGQEVLSNAPPSAMDLLLPTEDSGNVTASEVVGGFCSVRDTDCTDFHCIMLEGAEQGPGSTNTPPSSCYWGQGLQYLDIATVVVPVASKSRAGTAADDQQETPAAASATASATASAHNGTTDKDAYQVASDEDGPNGIGNEVDDDDDDSKNAARGSNEVDAGDDDSKNAARGGDVIVADGEAPMDEGLGSRRPAVLHNAPCQDRRVPPLTANTTEGQVTLLVKRTAPNGALSFSLHLKEGMAGIHVPKSPWKVEWGGGASIENPHRQRVLYCELLVKDLLQRLPCGRFPSVEEDFKVMEAHCGSLYLDSTSIAEAWHELCLMEVLYRNPSRFPSVLPEHISSKLLTWG</sequence>
<comment type="caution">
    <text evidence="2">The sequence shown here is derived from an EMBL/GenBank/DDBJ whole genome shotgun (WGS) entry which is preliminary data.</text>
</comment>
<proteinExistence type="predicted"/>
<name>A0A250XRI7_9CHLO</name>
<evidence type="ECO:0000256" key="1">
    <source>
        <dbReference type="SAM" id="MobiDB-lite"/>
    </source>
</evidence>